<dbReference type="AlphaFoldDB" id="A0A2A6BWV6"/>
<dbReference type="Proteomes" id="UP000005239">
    <property type="component" value="Unassembled WGS sequence"/>
</dbReference>
<feature type="compositionally biased region" description="Low complexity" evidence="1">
    <location>
        <begin position="257"/>
        <end position="274"/>
    </location>
</feature>
<name>A0A2A6BWV6_PRIPA</name>
<dbReference type="PANTHER" id="PTHR37445">
    <property type="entry name" value="PROTEIN CBG24663"/>
    <property type="match status" value="1"/>
</dbReference>
<keyword evidence="3" id="KW-1185">Reference proteome</keyword>
<accession>A0A2A6BWV6</accession>
<organism evidence="2 3">
    <name type="scientific">Pristionchus pacificus</name>
    <name type="common">Parasitic nematode worm</name>
    <dbReference type="NCBI Taxonomy" id="54126"/>
    <lineage>
        <taxon>Eukaryota</taxon>
        <taxon>Metazoa</taxon>
        <taxon>Ecdysozoa</taxon>
        <taxon>Nematoda</taxon>
        <taxon>Chromadorea</taxon>
        <taxon>Rhabditida</taxon>
        <taxon>Rhabditina</taxon>
        <taxon>Diplogasteromorpha</taxon>
        <taxon>Diplogasteroidea</taxon>
        <taxon>Neodiplogasteridae</taxon>
        <taxon>Pristionchus</taxon>
    </lineage>
</organism>
<evidence type="ECO:0000313" key="3">
    <source>
        <dbReference type="Proteomes" id="UP000005239"/>
    </source>
</evidence>
<feature type="compositionally biased region" description="Basic residues" evidence="1">
    <location>
        <begin position="240"/>
        <end position="254"/>
    </location>
</feature>
<reference evidence="3" key="1">
    <citation type="journal article" date="2008" name="Nat. Genet.">
        <title>The Pristionchus pacificus genome provides a unique perspective on nematode lifestyle and parasitism.</title>
        <authorList>
            <person name="Dieterich C."/>
            <person name="Clifton S.W."/>
            <person name="Schuster L.N."/>
            <person name="Chinwalla A."/>
            <person name="Delehaunty K."/>
            <person name="Dinkelacker I."/>
            <person name="Fulton L."/>
            <person name="Fulton R."/>
            <person name="Godfrey J."/>
            <person name="Minx P."/>
            <person name="Mitreva M."/>
            <person name="Roeseler W."/>
            <person name="Tian H."/>
            <person name="Witte H."/>
            <person name="Yang S.P."/>
            <person name="Wilson R.K."/>
            <person name="Sommer R.J."/>
        </authorList>
    </citation>
    <scope>NUCLEOTIDE SEQUENCE [LARGE SCALE GENOMIC DNA]</scope>
    <source>
        <strain evidence="3">PS312</strain>
    </source>
</reference>
<sequence length="295" mass="32320">MTKRFADMFPTSLRDELESDAVPDVNALIQGIGKYLGSLSGGDKTSPLALLLGTCASVLSDLKLRSTSSIDDAIEKEKRERSVVVQGLPESSAVKASERMADDHARVISMLDLIDLEHSPAAIFRMGEKSETRPRLLKGGVTGKNARDSHTENPGLARHRSQMRKGREGIRTTQTTFLSKSRTVTSKFPNVFVRPSLTKSEREAAFLLREKKRQLKTEGKDVLIYAGSIIERSQLEAMKKQVRSSRSHSRRRPPSRNPVSSSSSIRPASSSNSSILHSIPSLLAPQANASTPAPF</sequence>
<gene>
    <name evidence="2" type="primary">WBGene00280948</name>
</gene>
<feature type="region of interest" description="Disordered" evidence="1">
    <location>
        <begin position="135"/>
        <end position="171"/>
    </location>
</feature>
<evidence type="ECO:0000256" key="1">
    <source>
        <dbReference type="SAM" id="MobiDB-lite"/>
    </source>
</evidence>
<evidence type="ECO:0000313" key="2">
    <source>
        <dbReference type="EnsemblMetazoa" id="PPA42579.1"/>
    </source>
</evidence>
<accession>A0A8R1Z1N4</accession>
<reference evidence="2" key="2">
    <citation type="submission" date="2022-06" db="UniProtKB">
        <authorList>
            <consortium name="EnsemblMetazoa"/>
        </authorList>
    </citation>
    <scope>IDENTIFICATION</scope>
    <source>
        <strain evidence="2">PS312</strain>
    </source>
</reference>
<dbReference type="EnsemblMetazoa" id="PPA42579.1">
    <property type="protein sequence ID" value="PPA42579.1"/>
    <property type="gene ID" value="WBGene00280948"/>
</dbReference>
<protein>
    <submittedName>
        <fullName evidence="2">Uncharacterized protein</fullName>
    </submittedName>
</protein>
<proteinExistence type="predicted"/>
<dbReference type="OrthoDB" id="5868288at2759"/>
<dbReference type="PANTHER" id="PTHR37445:SF3">
    <property type="entry name" value="ZINC FINGER PHD-TYPE DOMAIN-CONTAINING PROTEIN"/>
    <property type="match status" value="1"/>
</dbReference>
<feature type="region of interest" description="Disordered" evidence="1">
    <location>
        <begin position="236"/>
        <end position="274"/>
    </location>
</feature>